<dbReference type="Pfam" id="PF13400">
    <property type="entry name" value="Tad"/>
    <property type="match status" value="1"/>
</dbReference>
<evidence type="ECO:0000313" key="3">
    <source>
        <dbReference type="EMBL" id="NYF98744.1"/>
    </source>
</evidence>
<proteinExistence type="predicted"/>
<dbReference type="AlphaFoldDB" id="A0A852VWX4"/>
<accession>A0A852VWX4</accession>
<dbReference type="RefSeq" id="WP_185991516.1">
    <property type="nucleotide sequence ID" value="NZ_JACCAE010000001.1"/>
</dbReference>
<gene>
    <name evidence="3" type="ORF">BJY20_002136</name>
</gene>
<dbReference type="EMBL" id="JACCAE010000001">
    <property type="protein sequence ID" value="NYF98744.1"/>
    <property type="molecule type" value="Genomic_DNA"/>
</dbReference>
<evidence type="ECO:0000313" key="4">
    <source>
        <dbReference type="Proteomes" id="UP000554054"/>
    </source>
</evidence>
<sequence>MGRRVRRCRDESGSATVLALGVIVAVLTVTIGGLAVLGVLRAAHVARSSADLAALAAAGDFQQHADPVRACARARRVARGQAARLVGCSVDVGGIASVTTSVPISHRLAGVGPEVAEGQALAGPG</sequence>
<keyword evidence="1" id="KW-0812">Transmembrane</keyword>
<organism evidence="3 4">
    <name type="scientific">Janibacter cremeus</name>
    <dbReference type="NCBI Taxonomy" id="1285192"/>
    <lineage>
        <taxon>Bacteria</taxon>
        <taxon>Bacillati</taxon>
        <taxon>Actinomycetota</taxon>
        <taxon>Actinomycetes</taxon>
        <taxon>Micrococcales</taxon>
        <taxon>Intrasporangiaceae</taxon>
        <taxon>Janibacter</taxon>
    </lineage>
</organism>
<keyword evidence="1" id="KW-1133">Transmembrane helix</keyword>
<evidence type="ECO:0000259" key="2">
    <source>
        <dbReference type="Pfam" id="PF13400"/>
    </source>
</evidence>
<feature type="transmembrane region" description="Helical" evidence="1">
    <location>
        <begin position="12"/>
        <end position="40"/>
    </location>
</feature>
<dbReference type="NCBIfam" id="TIGR03816">
    <property type="entry name" value="tadE_like_DECH"/>
    <property type="match status" value="1"/>
</dbReference>
<name>A0A852VWX4_9MICO</name>
<dbReference type="Proteomes" id="UP000554054">
    <property type="component" value="Unassembled WGS sequence"/>
</dbReference>
<reference evidence="3 4" key="1">
    <citation type="submission" date="2020-07" db="EMBL/GenBank/DDBJ databases">
        <title>Sequencing the genomes of 1000 actinobacteria strains.</title>
        <authorList>
            <person name="Klenk H.-P."/>
        </authorList>
    </citation>
    <scope>NUCLEOTIDE SEQUENCE [LARGE SCALE GENOMIC DNA]</scope>
    <source>
        <strain evidence="3 4">DSM 26154</strain>
    </source>
</reference>
<protein>
    <submittedName>
        <fullName evidence="3">Secretion/DNA translocation related TadE-like protein</fullName>
    </submittedName>
</protein>
<dbReference type="InterPro" id="IPR021202">
    <property type="entry name" value="Rv3654c-like"/>
</dbReference>
<dbReference type="InterPro" id="IPR028087">
    <property type="entry name" value="Tad_N"/>
</dbReference>
<comment type="caution">
    <text evidence="3">The sequence shown here is derived from an EMBL/GenBank/DDBJ whole genome shotgun (WGS) entry which is preliminary data.</text>
</comment>
<feature type="domain" description="Putative Flp pilus-assembly TadG-like N-terminal" evidence="2">
    <location>
        <begin position="13"/>
        <end position="59"/>
    </location>
</feature>
<evidence type="ECO:0000256" key="1">
    <source>
        <dbReference type="SAM" id="Phobius"/>
    </source>
</evidence>
<keyword evidence="1" id="KW-0472">Membrane</keyword>
<keyword evidence="4" id="KW-1185">Reference proteome</keyword>